<feature type="transmembrane region" description="Helical" evidence="1">
    <location>
        <begin position="39"/>
        <end position="63"/>
    </location>
</feature>
<dbReference type="Proteomes" id="UP001597526">
    <property type="component" value="Unassembled WGS sequence"/>
</dbReference>
<evidence type="ECO:0000313" key="2">
    <source>
        <dbReference type="EMBL" id="MFD2586156.1"/>
    </source>
</evidence>
<keyword evidence="1" id="KW-0472">Membrane</keyword>
<dbReference type="EMBL" id="JBHULB010000007">
    <property type="protein sequence ID" value="MFD2586156.1"/>
    <property type="molecule type" value="Genomic_DNA"/>
</dbReference>
<protein>
    <submittedName>
        <fullName evidence="2">Uncharacterized protein</fullName>
    </submittedName>
</protein>
<evidence type="ECO:0000313" key="3">
    <source>
        <dbReference type="Proteomes" id="UP001597526"/>
    </source>
</evidence>
<sequence length="69" mass="7835">MKVSSKKYLSVMALLLSISLFSFIVPLFAKLDVQETKVVFVIRIFTLVIFTLMAIVPLILFSIEKPKSK</sequence>
<keyword evidence="1" id="KW-0812">Transmembrane</keyword>
<gene>
    <name evidence="2" type="ORF">ACFSQJ_04405</name>
</gene>
<accession>A0ABW5MUZ3</accession>
<evidence type="ECO:0000256" key="1">
    <source>
        <dbReference type="SAM" id="Phobius"/>
    </source>
</evidence>
<keyword evidence="1" id="KW-1133">Transmembrane helix</keyword>
<keyword evidence="3" id="KW-1185">Reference proteome</keyword>
<name>A0ABW5MUZ3_9FLAO</name>
<proteinExistence type="predicted"/>
<reference evidence="3" key="1">
    <citation type="journal article" date="2019" name="Int. J. Syst. Evol. Microbiol.">
        <title>The Global Catalogue of Microorganisms (GCM) 10K type strain sequencing project: providing services to taxonomists for standard genome sequencing and annotation.</title>
        <authorList>
            <consortium name="The Broad Institute Genomics Platform"/>
            <consortium name="The Broad Institute Genome Sequencing Center for Infectious Disease"/>
            <person name="Wu L."/>
            <person name="Ma J."/>
        </authorList>
    </citation>
    <scope>NUCLEOTIDE SEQUENCE [LARGE SCALE GENOMIC DNA]</scope>
    <source>
        <strain evidence="3">KCTC 52368</strain>
    </source>
</reference>
<comment type="caution">
    <text evidence="2">The sequence shown here is derived from an EMBL/GenBank/DDBJ whole genome shotgun (WGS) entry which is preliminary data.</text>
</comment>
<dbReference type="RefSeq" id="WP_377765858.1">
    <property type="nucleotide sequence ID" value="NZ_JBHULB010000007.1"/>
</dbReference>
<organism evidence="2 3">
    <name type="scientific">Croceitalea marina</name>
    <dbReference type="NCBI Taxonomy" id="1775166"/>
    <lineage>
        <taxon>Bacteria</taxon>
        <taxon>Pseudomonadati</taxon>
        <taxon>Bacteroidota</taxon>
        <taxon>Flavobacteriia</taxon>
        <taxon>Flavobacteriales</taxon>
        <taxon>Flavobacteriaceae</taxon>
        <taxon>Croceitalea</taxon>
    </lineage>
</organism>